<dbReference type="OrthoDB" id="7873828at2"/>
<dbReference type="Proteomes" id="UP000184444">
    <property type="component" value="Unassembled WGS sequence"/>
</dbReference>
<keyword evidence="1" id="KW-1133">Transmembrane helix</keyword>
<sequence length="95" mass="9831">MKRLSWSDPLVRAWVALMALSLAATAVAILRPQSPAWAGTVAGAVILGFAWLKARIILNRYLGLADVPGARRGFGAGLGAFALAALVLYALGQAG</sequence>
<feature type="transmembrane region" description="Helical" evidence="1">
    <location>
        <begin position="73"/>
        <end position="92"/>
    </location>
</feature>
<feature type="transmembrane region" description="Helical" evidence="1">
    <location>
        <begin position="36"/>
        <end position="52"/>
    </location>
</feature>
<reference evidence="3" key="1">
    <citation type="submission" date="2016-11" db="EMBL/GenBank/DDBJ databases">
        <authorList>
            <person name="Varghese N."/>
            <person name="Submissions S."/>
        </authorList>
    </citation>
    <scope>NUCLEOTIDE SEQUENCE [LARGE SCALE GENOMIC DNA]</scope>
    <source>
        <strain evidence="3">DSM 6637</strain>
    </source>
</reference>
<keyword evidence="1" id="KW-0472">Membrane</keyword>
<dbReference type="EMBL" id="FRCK01000008">
    <property type="protein sequence ID" value="SHM38012.1"/>
    <property type="molecule type" value="Genomic_DNA"/>
</dbReference>
<evidence type="ECO:0000313" key="3">
    <source>
        <dbReference type="Proteomes" id="UP000184444"/>
    </source>
</evidence>
<keyword evidence="3" id="KW-1185">Reference proteome</keyword>
<evidence type="ECO:0008006" key="4">
    <source>
        <dbReference type="Google" id="ProtNLM"/>
    </source>
</evidence>
<organism evidence="2 3">
    <name type="scientific">Paracoccus solventivorans</name>
    <dbReference type="NCBI Taxonomy" id="53463"/>
    <lineage>
        <taxon>Bacteria</taxon>
        <taxon>Pseudomonadati</taxon>
        <taxon>Pseudomonadota</taxon>
        <taxon>Alphaproteobacteria</taxon>
        <taxon>Rhodobacterales</taxon>
        <taxon>Paracoccaceae</taxon>
        <taxon>Paracoccus</taxon>
    </lineage>
</organism>
<dbReference type="STRING" id="53463.SAMN05444389_10843"/>
<gene>
    <name evidence="2" type="ORF">SAMN05444389_10843</name>
</gene>
<accession>A0A1M7IB67</accession>
<dbReference type="RefSeq" id="WP_073067373.1">
    <property type="nucleotide sequence ID" value="NZ_FRCK01000008.1"/>
</dbReference>
<evidence type="ECO:0000256" key="1">
    <source>
        <dbReference type="SAM" id="Phobius"/>
    </source>
</evidence>
<protein>
    <recommendedName>
        <fullName evidence="4">Cytochrome C oxidase subunit IV</fullName>
    </recommendedName>
</protein>
<feature type="transmembrane region" description="Helical" evidence="1">
    <location>
        <begin position="12"/>
        <end position="30"/>
    </location>
</feature>
<proteinExistence type="predicted"/>
<evidence type="ECO:0000313" key="2">
    <source>
        <dbReference type="EMBL" id="SHM38012.1"/>
    </source>
</evidence>
<name>A0A1M7IB67_9RHOB</name>
<dbReference type="AlphaFoldDB" id="A0A1M7IB67"/>
<keyword evidence="1" id="KW-0812">Transmembrane</keyword>